<accession>K1ST50</accession>
<proteinExistence type="predicted"/>
<dbReference type="EMBL" id="AJWY01007495">
    <property type="protein sequence ID" value="EKC63837.1"/>
    <property type="molecule type" value="Genomic_DNA"/>
</dbReference>
<protein>
    <submittedName>
        <fullName evidence="1">Uncharacterized protein</fullName>
    </submittedName>
</protein>
<sequence length="108" mass="13277">MEIRNQLVDRLMKAGAFWSYDRASVRHSITDRQLIEETLIRLDIDDIDLLFELFPMRKIKKVWLETMVIQGDYYYSLNRFFAWYYFSIRHPDRYLKSMQTRHLSKFTA</sequence>
<evidence type="ECO:0000313" key="1">
    <source>
        <dbReference type="EMBL" id="EKC63837.1"/>
    </source>
</evidence>
<dbReference type="AlphaFoldDB" id="K1ST50"/>
<comment type="caution">
    <text evidence="1">The sequence shown here is derived from an EMBL/GenBank/DDBJ whole genome shotgun (WGS) entry which is preliminary data.</text>
</comment>
<gene>
    <name evidence="1" type="ORF">LEA_11140</name>
</gene>
<name>K1ST50_9ZZZZ</name>
<organism evidence="1">
    <name type="scientific">human gut metagenome</name>
    <dbReference type="NCBI Taxonomy" id="408170"/>
    <lineage>
        <taxon>unclassified sequences</taxon>
        <taxon>metagenomes</taxon>
        <taxon>organismal metagenomes</taxon>
    </lineage>
</organism>
<reference evidence="1" key="1">
    <citation type="journal article" date="2013" name="Environ. Microbiol.">
        <title>Microbiota from the distal guts of lean and obese adolescents exhibit partial functional redundancy besides clear differences in community structure.</title>
        <authorList>
            <person name="Ferrer M."/>
            <person name="Ruiz A."/>
            <person name="Lanza F."/>
            <person name="Haange S.B."/>
            <person name="Oberbach A."/>
            <person name="Till H."/>
            <person name="Bargiela R."/>
            <person name="Campoy C."/>
            <person name="Segura M.T."/>
            <person name="Richter M."/>
            <person name="von Bergen M."/>
            <person name="Seifert J."/>
            <person name="Suarez A."/>
        </authorList>
    </citation>
    <scope>NUCLEOTIDE SEQUENCE</scope>
</reference>